<sequence>RRSVETMKRRNWRFYGRISVAFFGFESLETDFKQCYVFSFPFILLDHSTFSVLQMPVVR</sequence>
<feature type="non-terminal residue" evidence="1">
    <location>
        <position position="59"/>
    </location>
</feature>
<reference evidence="1" key="2">
    <citation type="submission" date="2016-06" db="EMBL/GenBank/DDBJ databases">
        <title>The genome of a short-lived fish provides insights into sex chromosome evolution and the genetic control of aging.</title>
        <authorList>
            <person name="Reichwald K."/>
            <person name="Felder M."/>
            <person name="Petzold A."/>
            <person name="Koch P."/>
            <person name="Groth M."/>
            <person name="Platzer M."/>
        </authorList>
    </citation>
    <scope>NUCLEOTIDE SEQUENCE</scope>
    <source>
        <tissue evidence="1">Brain</tissue>
    </source>
</reference>
<gene>
    <name evidence="1" type="primary">Nfu_g_1_019555</name>
</gene>
<reference evidence="1" key="1">
    <citation type="submission" date="2016-05" db="EMBL/GenBank/DDBJ databases">
        <authorList>
            <person name="Lavstsen T."/>
            <person name="Jespersen J.S."/>
        </authorList>
    </citation>
    <scope>NUCLEOTIDE SEQUENCE</scope>
    <source>
        <tissue evidence="1">Brain</tissue>
    </source>
</reference>
<protein>
    <submittedName>
        <fullName evidence="1">Uncharacterized protein</fullName>
    </submittedName>
</protein>
<organism evidence="1">
    <name type="scientific">Nothobranchius kuhntae</name>
    <name type="common">Beira killifish</name>
    <dbReference type="NCBI Taxonomy" id="321403"/>
    <lineage>
        <taxon>Eukaryota</taxon>
        <taxon>Metazoa</taxon>
        <taxon>Chordata</taxon>
        <taxon>Craniata</taxon>
        <taxon>Vertebrata</taxon>
        <taxon>Euteleostomi</taxon>
        <taxon>Actinopterygii</taxon>
        <taxon>Neopterygii</taxon>
        <taxon>Teleostei</taxon>
        <taxon>Neoteleostei</taxon>
        <taxon>Acanthomorphata</taxon>
        <taxon>Ovalentaria</taxon>
        <taxon>Atherinomorphae</taxon>
        <taxon>Cyprinodontiformes</taxon>
        <taxon>Nothobranchiidae</taxon>
        <taxon>Nothobranchius</taxon>
    </lineage>
</organism>
<proteinExistence type="predicted"/>
<dbReference type="AlphaFoldDB" id="A0A1A8J6V2"/>
<accession>A0A1A8J6V2</accession>
<dbReference type="EMBL" id="HAED01018965">
    <property type="protein sequence ID" value="SBR05410.1"/>
    <property type="molecule type" value="Transcribed_RNA"/>
</dbReference>
<feature type="non-terminal residue" evidence="1">
    <location>
        <position position="1"/>
    </location>
</feature>
<evidence type="ECO:0000313" key="1">
    <source>
        <dbReference type="EMBL" id="SBR05410.1"/>
    </source>
</evidence>
<name>A0A1A8J6V2_NOTKU</name>